<sequence length="401" mass="47115">MNRTLNFNAAKKDRTITGKITSISSPSNVQLQHLYRGDFSIRVFVSNIRSLLSHMDSVCTYLSLNKSIVLCLAETRLDSTIVNNDLAVPHYHTPIRKDRNRRGGGCAVYVRSDYYVKRLVDFQNTTFEILVLRLTLPNKLSVIIINVYRPKSTSIKRLNERIKTVLDEIKKSKYKKDRIHLVGDFNAHHRLWSNNNVKSTKAGEIFYDFLEEENLYQLVRVVTRDVSGTCLDLIIVESSSFIIDIAVRPSVDRSDHNFTEFKIQILSLKEKTERTVYDYNAVNWEKVNERFSEIPIHQLLKNYNNLNERVTAFEQILLEHIQYYVPNKKICIEPRNKVWFNDKLRILYKKKWKLYRKCKNSSYHFQLYAKAAEEFKAACTITKEDYYKRINLKVCASSANW</sequence>
<proteinExistence type="predicted"/>
<reference evidence="2" key="1">
    <citation type="submission" date="2021-02" db="EMBL/GenBank/DDBJ databases">
        <authorList>
            <person name="Nowell W R."/>
        </authorList>
    </citation>
    <scope>NUCLEOTIDE SEQUENCE</scope>
</reference>
<dbReference type="Proteomes" id="UP000682733">
    <property type="component" value="Unassembled WGS sequence"/>
</dbReference>
<dbReference type="InterPro" id="IPR005135">
    <property type="entry name" value="Endo/exonuclease/phosphatase"/>
</dbReference>
<dbReference type="PANTHER" id="PTHR33395:SF22">
    <property type="entry name" value="REVERSE TRANSCRIPTASE DOMAIN-CONTAINING PROTEIN"/>
    <property type="match status" value="1"/>
</dbReference>
<dbReference type="Gene3D" id="3.60.10.10">
    <property type="entry name" value="Endonuclease/exonuclease/phosphatase"/>
    <property type="match status" value="1"/>
</dbReference>
<dbReference type="PANTHER" id="PTHR33395">
    <property type="entry name" value="TRANSCRIPTASE, PUTATIVE-RELATED-RELATED"/>
    <property type="match status" value="1"/>
</dbReference>
<accession>A0A8S2DTI9</accession>
<dbReference type="GO" id="GO:0061343">
    <property type="term" value="P:cell adhesion involved in heart morphogenesis"/>
    <property type="evidence" value="ECO:0007669"/>
    <property type="project" value="TreeGrafter"/>
</dbReference>
<dbReference type="GO" id="GO:0031012">
    <property type="term" value="C:extracellular matrix"/>
    <property type="evidence" value="ECO:0007669"/>
    <property type="project" value="TreeGrafter"/>
</dbReference>
<evidence type="ECO:0000313" key="4">
    <source>
        <dbReference type="Proteomes" id="UP000677228"/>
    </source>
</evidence>
<evidence type="ECO:0000259" key="1">
    <source>
        <dbReference type="Pfam" id="PF14529"/>
    </source>
</evidence>
<organism evidence="2 4">
    <name type="scientific">Didymodactylos carnosus</name>
    <dbReference type="NCBI Taxonomy" id="1234261"/>
    <lineage>
        <taxon>Eukaryota</taxon>
        <taxon>Metazoa</taxon>
        <taxon>Spiralia</taxon>
        <taxon>Gnathifera</taxon>
        <taxon>Rotifera</taxon>
        <taxon>Eurotatoria</taxon>
        <taxon>Bdelloidea</taxon>
        <taxon>Philodinida</taxon>
        <taxon>Philodinidae</taxon>
        <taxon>Didymodactylos</taxon>
    </lineage>
</organism>
<comment type="caution">
    <text evidence="2">The sequence shown here is derived from an EMBL/GenBank/DDBJ whole genome shotgun (WGS) entry which is preliminary data.</text>
</comment>
<dbReference type="Proteomes" id="UP000677228">
    <property type="component" value="Unassembled WGS sequence"/>
</dbReference>
<dbReference type="GO" id="GO:0007508">
    <property type="term" value="P:larval heart development"/>
    <property type="evidence" value="ECO:0007669"/>
    <property type="project" value="TreeGrafter"/>
</dbReference>
<dbReference type="Pfam" id="PF14529">
    <property type="entry name" value="Exo_endo_phos_2"/>
    <property type="match status" value="1"/>
</dbReference>
<dbReference type="GO" id="GO:0003824">
    <property type="term" value="F:catalytic activity"/>
    <property type="evidence" value="ECO:0007669"/>
    <property type="project" value="InterPro"/>
</dbReference>
<dbReference type="EMBL" id="CAJNOK010005435">
    <property type="protein sequence ID" value="CAF0972267.1"/>
    <property type="molecule type" value="Genomic_DNA"/>
</dbReference>
<dbReference type="EMBL" id="CAJOBA010005441">
    <property type="protein sequence ID" value="CAF3743620.1"/>
    <property type="molecule type" value="Genomic_DNA"/>
</dbReference>
<evidence type="ECO:0000313" key="3">
    <source>
        <dbReference type="EMBL" id="CAF3743620.1"/>
    </source>
</evidence>
<feature type="domain" description="Endonuclease/exonuclease/phosphatase" evidence="1">
    <location>
        <begin position="143"/>
        <end position="259"/>
    </location>
</feature>
<evidence type="ECO:0000313" key="2">
    <source>
        <dbReference type="EMBL" id="CAF0972267.1"/>
    </source>
</evidence>
<dbReference type="InterPro" id="IPR036691">
    <property type="entry name" value="Endo/exonu/phosph_ase_sf"/>
</dbReference>
<name>A0A8S2DTI9_9BILA</name>
<gene>
    <name evidence="2" type="ORF">OVA965_LOCUS13164</name>
    <name evidence="3" type="ORF">TMI583_LOCUS13167</name>
</gene>
<dbReference type="SUPFAM" id="SSF56219">
    <property type="entry name" value="DNase I-like"/>
    <property type="match status" value="1"/>
</dbReference>
<dbReference type="AlphaFoldDB" id="A0A8S2DTI9"/>
<protein>
    <recommendedName>
        <fullName evidence="1">Endonuclease/exonuclease/phosphatase domain-containing protein</fullName>
    </recommendedName>
</protein>